<evidence type="ECO:0000259" key="2">
    <source>
        <dbReference type="Pfam" id="PF17148"/>
    </source>
</evidence>
<dbReference type="SUPFAM" id="SSF55486">
    <property type="entry name" value="Metalloproteases ('zincins'), catalytic domain"/>
    <property type="match status" value="1"/>
</dbReference>
<accession>A0ABR7KPH3</accession>
<dbReference type="Proteomes" id="UP000652755">
    <property type="component" value="Unassembled WGS sequence"/>
</dbReference>
<dbReference type="InterPro" id="IPR032534">
    <property type="entry name" value="EcxA_zinc-bd"/>
</dbReference>
<organism evidence="4 5">
    <name type="scientific">Pedobacter fastidiosus</name>
    <dbReference type="NCBI Taxonomy" id="2765361"/>
    <lineage>
        <taxon>Bacteria</taxon>
        <taxon>Pseudomonadati</taxon>
        <taxon>Bacteroidota</taxon>
        <taxon>Sphingobacteriia</taxon>
        <taxon>Sphingobacteriales</taxon>
        <taxon>Sphingobacteriaceae</taxon>
        <taxon>Pedobacter</taxon>
    </lineage>
</organism>
<reference evidence="4 5" key="1">
    <citation type="submission" date="2020-08" db="EMBL/GenBank/DDBJ databases">
        <authorList>
            <person name="Sun Q."/>
            <person name="Inoue M."/>
        </authorList>
    </citation>
    <scope>NUCLEOTIDE SEQUENCE [LARGE SCALE GENOMIC DNA]</scope>
    <source>
        <strain evidence="4 5">CCM 8938</strain>
    </source>
</reference>
<dbReference type="InterPro" id="IPR033413">
    <property type="entry name" value="DUF5117"/>
</dbReference>
<dbReference type="Gene3D" id="3.40.390.10">
    <property type="entry name" value="Collagenase (Catalytic Domain)"/>
    <property type="match status" value="1"/>
</dbReference>
<evidence type="ECO:0000259" key="1">
    <source>
        <dbReference type="Pfam" id="PF16313"/>
    </source>
</evidence>
<evidence type="ECO:0000313" key="5">
    <source>
        <dbReference type="Proteomes" id="UP000652755"/>
    </source>
</evidence>
<dbReference type="PANTHER" id="PTHR38478:SF1">
    <property type="entry name" value="ZINC DEPENDENT METALLOPROTEASE DOMAIN LIPOPROTEIN"/>
    <property type="match status" value="1"/>
</dbReference>
<feature type="domain" description="DUF5118" evidence="3">
    <location>
        <begin position="52"/>
        <end position="98"/>
    </location>
</feature>
<keyword evidence="4" id="KW-0482">Metalloprotease</keyword>
<dbReference type="EMBL" id="JACRYL010000003">
    <property type="protein sequence ID" value="MBC6109745.1"/>
    <property type="molecule type" value="Genomic_DNA"/>
</dbReference>
<evidence type="ECO:0000259" key="3">
    <source>
        <dbReference type="Pfam" id="PF17162"/>
    </source>
</evidence>
<protein>
    <submittedName>
        <fullName evidence="4">Zinc-dependent metalloprotease</fullName>
    </submittedName>
</protein>
<dbReference type="RefSeq" id="WP_187070225.1">
    <property type="nucleotide sequence ID" value="NZ_JBHRVK010000001.1"/>
</dbReference>
<name>A0ABR7KPH3_9SPHI</name>
<gene>
    <name evidence="4" type="ORF">H7U22_04855</name>
</gene>
<dbReference type="Pfam" id="PF17148">
    <property type="entry name" value="DUF5117"/>
    <property type="match status" value="1"/>
</dbReference>
<dbReference type="InterPro" id="IPR033428">
    <property type="entry name" value="DUF5118"/>
</dbReference>
<dbReference type="CDD" id="cd04276">
    <property type="entry name" value="ZnMc_MMP_like_2"/>
    <property type="match status" value="1"/>
</dbReference>
<dbReference type="GO" id="GO:0008237">
    <property type="term" value="F:metallopeptidase activity"/>
    <property type="evidence" value="ECO:0007669"/>
    <property type="project" value="UniProtKB-KW"/>
</dbReference>
<keyword evidence="5" id="KW-1185">Reference proteome</keyword>
<dbReference type="InterPro" id="IPR024079">
    <property type="entry name" value="MetalloPept_cat_dom_sf"/>
</dbReference>
<dbReference type="Pfam" id="PF16313">
    <property type="entry name" value="DUF4953"/>
    <property type="match status" value="1"/>
</dbReference>
<feature type="domain" description="EcxA zinc-binding" evidence="1">
    <location>
        <begin position="399"/>
        <end position="717"/>
    </location>
</feature>
<sequence>MLKITHSGFINYALKKYIIIKIRISSALLMIFLITTLPASAQQEKLAGQLVSFNKLISSGAKISRGFFTTYHQNDKFYFEIPDSMLGRDIVVVNRVVKAVAETIVTGDQLNDQKVIRFDKSVKNKLILYAPSYKSVPKDTSSGIYSAISRSNLPAIITTFDVKAYTQNLHGSVIDVTAFITNNELFGGADSLITSVKAFSDNIEIQALKTNSSEVNTSLLLLPKVPMQARYFDDRIGYFNTSAINFEVNGINEVKLIRRRRLEPKAEDWDKYKHGELVEPKKPIVFYIDPATPKKWIPYLIQGVNDWQPVLEKAGFKNAIFGKIAPTPLEDSTWSLQDAAHSAIVYKPSTGDVNAPNIYDPRSGELLESHINWAHGIMKVIHDTYFIQAAVNDPKARHMNFDDELMGQLIRVIISHEIGHTLGLLHNMGASSTVPVEKLRDKVYVEEHGHTPSIMDYSRFNYVAQPEDGITGKDLFPRIGDYDQWAIEWGYRLFPQFKTPAEEQNYLAEWASEKLKNPSLIYLKGDDSNENDPRAQKEDLGDNAMKAGEYGIKNLQRLVPNLINWTKEPNKNFTDLTNMYHEIIGYTPNGNPFGQYVNYIEHVLKNIGGIYNTPRVANDTIAVYQYVPKMKQKEAVAFLNKYLFATPYWLLDKDVLARTGDNPLLIVGTLQNVMFNKLINTKLDLTFRAEASLGDEAYTANELLNDLKLGIWSELINNKPITIYRRSLQKTYIYFLTSMLGNPQYSKDLSCIARENLEILRKDISIAIPKTTNQSSKAHLNEVARRIDKALKIN</sequence>
<comment type="caution">
    <text evidence="4">The sequence shown here is derived from an EMBL/GenBank/DDBJ whole genome shotgun (WGS) entry which is preliminary data.</text>
</comment>
<evidence type="ECO:0000313" key="4">
    <source>
        <dbReference type="EMBL" id="MBC6109745.1"/>
    </source>
</evidence>
<dbReference type="InterPro" id="IPR034032">
    <property type="entry name" value="Zn_MMP-like_bac"/>
</dbReference>
<keyword evidence="4" id="KW-0645">Protease</keyword>
<dbReference type="Pfam" id="PF17162">
    <property type="entry name" value="DUF5118"/>
    <property type="match status" value="1"/>
</dbReference>
<proteinExistence type="predicted"/>
<dbReference type="PANTHER" id="PTHR38478">
    <property type="entry name" value="PEPTIDASE M1A AND M12B"/>
    <property type="match status" value="1"/>
</dbReference>
<keyword evidence="4" id="KW-0378">Hydrolase</keyword>
<feature type="domain" description="DUF5117" evidence="2">
    <location>
        <begin position="107"/>
        <end position="265"/>
    </location>
</feature>